<name>A0ABS8ZYI7_9PSEU</name>
<dbReference type="Gene3D" id="1.20.58.840">
    <property type="match status" value="1"/>
</dbReference>
<evidence type="ECO:0000313" key="3">
    <source>
        <dbReference type="Proteomes" id="UP001521150"/>
    </source>
</evidence>
<dbReference type="Gene3D" id="1.10.510.10">
    <property type="entry name" value="Transferase(Phosphotransferase) domain 1"/>
    <property type="match status" value="1"/>
</dbReference>
<protein>
    <submittedName>
        <fullName evidence="2">Aminoglycoside phosphotransferase family protein</fullName>
    </submittedName>
</protein>
<gene>
    <name evidence="2" type="ORF">LWC34_54465</name>
</gene>
<proteinExistence type="predicted"/>
<dbReference type="SUPFAM" id="SSF56112">
    <property type="entry name" value="Protein kinase-like (PK-like)"/>
    <property type="match status" value="1"/>
</dbReference>
<dbReference type="RefSeq" id="WP_233734521.1">
    <property type="nucleotide sequence ID" value="NZ_JAJVCN010000005.1"/>
</dbReference>
<organism evidence="2 3">
    <name type="scientific">Kibdelosporangium philippinense</name>
    <dbReference type="NCBI Taxonomy" id="211113"/>
    <lineage>
        <taxon>Bacteria</taxon>
        <taxon>Bacillati</taxon>
        <taxon>Actinomycetota</taxon>
        <taxon>Actinomycetes</taxon>
        <taxon>Pseudonocardiales</taxon>
        <taxon>Pseudonocardiaceae</taxon>
        <taxon>Kibdelosporangium</taxon>
    </lineage>
</organism>
<reference evidence="2 3" key="1">
    <citation type="submission" date="2021-12" db="EMBL/GenBank/DDBJ databases">
        <title>Genome sequence of Kibdelosporangium philippinense ATCC 49844.</title>
        <authorList>
            <person name="Fedorov E.A."/>
            <person name="Omeragic M."/>
            <person name="Shalygina K.F."/>
            <person name="Maclea K.S."/>
        </authorList>
    </citation>
    <scope>NUCLEOTIDE SEQUENCE [LARGE SCALE GENOMIC DNA]</scope>
    <source>
        <strain evidence="2 3">ATCC 49844</strain>
    </source>
</reference>
<sequence>MALPARQDSGLPGLPALRDVCRIFGADPADVRLLHHRSNAVYLLPREDLVVRLAPDTLVRRRRAQTCIEITRWLASQPEPIALPPAPGEQPVIAAGAVATFWPHRPTTPAPSLADLAVPLRRLHALPAPAFPVPRYQPLQRLFEAVTLDQQRPHPAVADDHRAWLLDRAHTLIDTFTTTSFPLGEGLVHADAHSENLVRDPDHGTWLLIDWDGTCLGPRELDLLTGIPDHFHEPEADRTRFLTAYGYNILDWPGWTLLRDITELHALGAYIRLAPSKPAAAGELHHRIRSLRAGDRSARWHAIP</sequence>
<dbReference type="Pfam" id="PF01636">
    <property type="entry name" value="APH"/>
    <property type="match status" value="1"/>
</dbReference>
<keyword evidence="3" id="KW-1185">Reference proteome</keyword>
<evidence type="ECO:0000313" key="2">
    <source>
        <dbReference type="EMBL" id="MCE7011763.1"/>
    </source>
</evidence>
<dbReference type="Proteomes" id="UP001521150">
    <property type="component" value="Unassembled WGS sequence"/>
</dbReference>
<accession>A0ABS8ZYI7</accession>
<dbReference type="InterPro" id="IPR011009">
    <property type="entry name" value="Kinase-like_dom_sf"/>
</dbReference>
<dbReference type="EMBL" id="JAJVCN010000005">
    <property type="protein sequence ID" value="MCE7011763.1"/>
    <property type="molecule type" value="Genomic_DNA"/>
</dbReference>
<comment type="caution">
    <text evidence="2">The sequence shown here is derived from an EMBL/GenBank/DDBJ whole genome shotgun (WGS) entry which is preliminary data.</text>
</comment>
<evidence type="ECO:0000259" key="1">
    <source>
        <dbReference type="Pfam" id="PF01636"/>
    </source>
</evidence>
<feature type="domain" description="Aminoglycoside phosphotransferase" evidence="1">
    <location>
        <begin position="36"/>
        <end position="254"/>
    </location>
</feature>
<dbReference type="InterPro" id="IPR002575">
    <property type="entry name" value="Aminoglycoside_PTrfase"/>
</dbReference>